<evidence type="ECO:0000256" key="6">
    <source>
        <dbReference type="ARBA" id="ARBA00023002"/>
    </source>
</evidence>
<name>A0A1W0E5G8_9MICR</name>
<reference evidence="10 11" key="1">
    <citation type="journal article" date="2017" name="Environ. Microbiol.">
        <title>Decay of the glycolytic pathway and adaptation to intranuclear parasitism within Enterocytozoonidae microsporidia.</title>
        <authorList>
            <person name="Wiredu Boakye D."/>
            <person name="Jaroenlak P."/>
            <person name="Prachumwat A."/>
            <person name="Williams T.A."/>
            <person name="Bateman K.S."/>
            <person name="Itsathitphaisarn O."/>
            <person name="Sritunyalucksana K."/>
            <person name="Paszkiewicz K.H."/>
            <person name="Moore K.A."/>
            <person name="Stentiford G.D."/>
            <person name="Williams B.A."/>
        </authorList>
    </citation>
    <scope>NUCLEOTIDE SEQUENCE [LARGE SCALE GENOMIC DNA]</scope>
    <source>
        <strain evidence="10 11">TH1</strain>
    </source>
</reference>
<dbReference type="GO" id="GO:0006006">
    <property type="term" value="P:glucose metabolic process"/>
    <property type="evidence" value="ECO:0007669"/>
    <property type="project" value="UniProtKB-KW"/>
</dbReference>
<keyword evidence="6" id="KW-0560">Oxidoreductase</keyword>
<feature type="domain" description="Glucose-6-phosphate dehydrogenase C-terminal" evidence="9">
    <location>
        <begin position="151"/>
        <end position="407"/>
    </location>
</feature>
<evidence type="ECO:0000256" key="3">
    <source>
        <dbReference type="ARBA" id="ARBA00020444"/>
    </source>
</evidence>
<dbReference type="GO" id="GO:0004345">
    <property type="term" value="F:glucose-6-phosphate dehydrogenase activity"/>
    <property type="evidence" value="ECO:0007669"/>
    <property type="project" value="UniProtKB-EC"/>
</dbReference>
<organism evidence="10 11">
    <name type="scientific">Ecytonucleospora hepatopenaei</name>
    <dbReference type="NCBI Taxonomy" id="646526"/>
    <lineage>
        <taxon>Eukaryota</taxon>
        <taxon>Fungi</taxon>
        <taxon>Fungi incertae sedis</taxon>
        <taxon>Microsporidia</taxon>
        <taxon>Enterocytozoonidae</taxon>
        <taxon>Ecytonucleospora</taxon>
    </lineage>
</organism>
<dbReference type="AlphaFoldDB" id="A0A1W0E5G8"/>
<dbReference type="InterPro" id="IPR022675">
    <property type="entry name" value="G6P_DH_C"/>
</dbReference>
<feature type="domain" description="Glucose-6-phosphate dehydrogenase NAD-binding" evidence="8">
    <location>
        <begin position="6"/>
        <end position="142"/>
    </location>
</feature>
<evidence type="ECO:0000256" key="4">
    <source>
        <dbReference type="ARBA" id="ARBA00022526"/>
    </source>
</evidence>
<sequence length="416" mass="47541">MTKNIVIFGGSGNLAMLKLVYELFKLRNKDLNIILYGRSDLSKTYKQKLLEFHSDYTEDFLNQVSYVRGSYQDVSQLDNVCNADTILYFATPTHVYNTLLASTKLIKHKKIALEKPFGSNLKDFQKLKITDKCVFIDHYLTKPLSLVFPYLRKQNDVFDKMIRNVFIESIDVVFTETLLADGISNFDKNGTVKDVMQNHMIEMLAIVLSKGDETNGESLSKARSNVIKNLSIVPLSLVKGQYKNYAISDSKTETFAYFTLKFKDGEFKDIPCNFIAGKGLHKKESKVVLNINQAFAVEFMQIINLEVDILPKKISVSYSFLKDEGISIDIEAVGGTTKREIVSCSHIENMLERFFNGYSDYGYVFNNLVYNDNPALAMEYDVKAAWELFEPILNLDKELFFYEQNSKPSDILDSTK</sequence>
<dbReference type="InterPro" id="IPR022674">
    <property type="entry name" value="G6P_DH_NAD-bd"/>
</dbReference>
<keyword evidence="4" id="KW-0313">Glucose metabolism</keyword>
<dbReference type="PRINTS" id="PR00079">
    <property type="entry name" value="G6PDHDRGNASE"/>
</dbReference>
<evidence type="ECO:0000256" key="2">
    <source>
        <dbReference type="ARBA" id="ARBA00013019"/>
    </source>
</evidence>
<dbReference type="InterPro" id="IPR036291">
    <property type="entry name" value="NAD(P)-bd_dom_sf"/>
</dbReference>
<dbReference type="UniPathway" id="UPA00115">
    <property type="reaction ID" value="UER00408"/>
</dbReference>
<dbReference type="Proteomes" id="UP000192758">
    <property type="component" value="Unassembled WGS sequence"/>
</dbReference>
<dbReference type="GO" id="GO:0009051">
    <property type="term" value="P:pentose-phosphate shunt, oxidative branch"/>
    <property type="evidence" value="ECO:0007669"/>
    <property type="project" value="TreeGrafter"/>
</dbReference>
<dbReference type="EC" id="1.1.1.49" evidence="2"/>
<evidence type="ECO:0000313" key="11">
    <source>
        <dbReference type="Proteomes" id="UP000192758"/>
    </source>
</evidence>
<dbReference type="PANTHER" id="PTHR23429">
    <property type="entry name" value="GLUCOSE-6-PHOSPHATE 1-DEHYDROGENASE G6PD"/>
    <property type="match status" value="1"/>
</dbReference>
<evidence type="ECO:0000259" key="8">
    <source>
        <dbReference type="Pfam" id="PF00479"/>
    </source>
</evidence>
<dbReference type="SUPFAM" id="SSF51735">
    <property type="entry name" value="NAD(P)-binding Rossmann-fold domains"/>
    <property type="match status" value="1"/>
</dbReference>
<dbReference type="Pfam" id="PF02781">
    <property type="entry name" value="G6PD_C"/>
    <property type="match status" value="1"/>
</dbReference>
<dbReference type="OrthoDB" id="60984at2759"/>
<evidence type="ECO:0000313" key="10">
    <source>
        <dbReference type="EMBL" id="OQS54484.1"/>
    </source>
</evidence>
<proteinExistence type="predicted"/>
<dbReference type="Gene3D" id="3.30.360.10">
    <property type="entry name" value="Dihydrodipicolinate Reductase, domain 2"/>
    <property type="match status" value="1"/>
</dbReference>
<evidence type="ECO:0000259" key="9">
    <source>
        <dbReference type="Pfam" id="PF02781"/>
    </source>
</evidence>
<keyword evidence="5" id="KW-0521">NADP</keyword>
<dbReference type="EMBL" id="MNPJ01000019">
    <property type="protein sequence ID" value="OQS54484.1"/>
    <property type="molecule type" value="Genomic_DNA"/>
</dbReference>
<dbReference type="SUPFAM" id="SSF55347">
    <property type="entry name" value="Glyceraldehyde-3-phosphate dehydrogenase-like, C-terminal domain"/>
    <property type="match status" value="1"/>
</dbReference>
<evidence type="ECO:0000256" key="7">
    <source>
        <dbReference type="ARBA" id="ARBA00023277"/>
    </source>
</evidence>
<dbReference type="VEuPathDB" id="MicrosporidiaDB:EHP00_1051"/>
<comment type="pathway">
    <text evidence="1">Carbohydrate degradation; pentose phosphate pathway; D-ribulose 5-phosphate from D-glucose 6-phosphate (oxidative stage): step 1/3.</text>
</comment>
<keyword evidence="11" id="KW-1185">Reference proteome</keyword>
<accession>A0A1W0E5G8</accession>
<comment type="caution">
    <text evidence="10">The sequence shown here is derived from an EMBL/GenBank/DDBJ whole genome shotgun (WGS) entry which is preliminary data.</text>
</comment>
<dbReference type="InterPro" id="IPR001282">
    <property type="entry name" value="G6P_DH"/>
</dbReference>
<protein>
    <recommendedName>
        <fullName evidence="3">Glucose-6-phosphate 1-dehydrogenase</fullName>
        <ecNumber evidence="2">1.1.1.49</ecNumber>
    </recommendedName>
</protein>
<dbReference type="STRING" id="646526.A0A1W0E5G8"/>
<dbReference type="Pfam" id="PF00479">
    <property type="entry name" value="G6PD_N"/>
    <property type="match status" value="1"/>
</dbReference>
<dbReference type="PANTHER" id="PTHR23429:SF0">
    <property type="entry name" value="GLUCOSE-6-PHOSPHATE 1-DEHYDROGENASE"/>
    <property type="match status" value="1"/>
</dbReference>
<dbReference type="GO" id="GO:0050661">
    <property type="term" value="F:NADP binding"/>
    <property type="evidence" value="ECO:0007669"/>
    <property type="project" value="InterPro"/>
</dbReference>
<dbReference type="Gene3D" id="3.40.50.720">
    <property type="entry name" value="NAD(P)-binding Rossmann-like Domain"/>
    <property type="match status" value="1"/>
</dbReference>
<evidence type="ECO:0000256" key="5">
    <source>
        <dbReference type="ARBA" id="ARBA00022857"/>
    </source>
</evidence>
<evidence type="ECO:0000256" key="1">
    <source>
        <dbReference type="ARBA" id="ARBA00004937"/>
    </source>
</evidence>
<gene>
    <name evidence="10" type="primary">ZWF1</name>
    <name evidence="10" type="ORF">EHP00_1051</name>
</gene>
<keyword evidence="7" id="KW-0119">Carbohydrate metabolism</keyword>